<evidence type="ECO:0000313" key="1">
    <source>
        <dbReference type="EMBL" id="BAV58291.1"/>
    </source>
</evidence>
<reference evidence="1" key="1">
    <citation type="submission" date="2015-10" db="EMBL/GenBank/DDBJ databases">
        <title>Evolution of the mating-type locus in an isomorphic haploid-diploid life cycle and isogamy.</title>
        <authorList>
            <person name="Yamazaki T."/>
            <person name="Suzuki R."/>
            <person name="Ichihara K."/>
            <person name="Toyoda A."/>
            <person name="Kuwano K."/>
            <person name="Kawano S."/>
        </authorList>
    </citation>
    <scope>NUCLEOTIDE SEQUENCE</scope>
    <source>
        <strain evidence="1">MGEC-1</strain>
    </source>
</reference>
<sequence>MPRASDVLQQKGHKGINDKCFIHVSYGFYVQAICAKNEREEGTDCIIGYQKNDPYVKFLNRWVFVVCGVKYDLYPRDHCSREGANSSTSESRRCRSPNLVHMLFGILRFQQESHLSDGLQSMYEWATDGCLAAVARYSVLPQWIPARTGVSQTLTRYLHTKADSTYSGQLLSLACPLG</sequence>
<accession>A0A1C9ZQG4</accession>
<dbReference type="AlphaFoldDB" id="A0A1C9ZQG4"/>
<proteinExistence type="evidence at transcript level"/>
<dbReference type="EMBL" id="LC088603">
    <property type="protein sequence ID" value="BAV58291.1"/>
    <property type="molecule type" value="mRNA"/>
</dbReference>
<gene>
    <name evidence="1" type="primary">292f</name>
</gene>
<organism evidence="1">
    <name type="scientific">Ulva partita</name>
    <dbReference type="NCBI Taxonomy" id="1605170"/>
    <lineage>
        <taxon>Eukaryota</taxon>
        <taxon>Viridiplantae</taxon>
        <taxon>Chlorophyta</taxon>
        <taxon>core chlorophytes</taxon>
        <taxon>Ulvophyceae</taxon>
        <taxon>OUU clade</taxon>
        <taxon>Ulvales</taxon>
        <taxon>Ulvaceae</taxon>
        <taxon>Ulva</taxon>
    </lineage>
</organism>
<protein>
    <submittedName>
        <fullName evidence="1">DUF300-domain-containing protein</fullName>
    </submittedName>
</protein>
<name>A0A1C9ZQG4_9CHLO</name>